<dbReference type="GO" id="GO:0061630">
    <property type="term" value="F:ubiquitin protein ligase activity"/>
    <property type="evidence" value="ECO:0007669"/>
    <property type="project" value="TreeGrafter"/>
</dbReference>
<comment type="caution">
    <text evidence="7">The sequence shown here is derived from an EMBL/GenBank/DDBJ whole genome shotgun (WGS) entry which is preliminary data.</text>
</comment>
<dbReference type="PROSITE" id="PS50089">
    <property type="entry name" value="ZF_RING_2"/>
    <property type="match status" value="1"/>
</dbReference>
<keyword evidence="2 4" id="KW-0863">Zinc-finger</keyword>
<evidence type="ECO:0000256" key="5">
    <source>
        <dbReference type="SAM" id="MobiDB-lite"/>
    </source>
</evidence>
<dbReference type="GO" id="GO:0008270">
    <property type="term" value="F:zinc ion binding"/>
    <property type="evidence" value="ECO:0007669"/>
    <property type="project" value="UniProtKB-KW"/>
</dbReference>
<organism evidence="7 8">
    <name type="scientific">Cuscuta europaea</name>
    <name type="common">European dodder</name>
    <dbReference type="NCBI Taxonomy" id="41803"/>
    <lineage>
        <taxon>Eukaryota</taxon>
        <taxon>Viridiplantae</taxon>
        <taxon>Streptophyta</taxon>
        <taxon>Embryophyta</taxon>
        <taxon>Tracheophyta</taxon>
        <taxon>Spermatophyta</taxon>
        <taxon>Magnoliopsida</taxon>
        <taxon>eudicotyledons</taxon>
        <taxon>Gunneridae</taxon>
        <taxon>Pentapetalae</taxon>
        <taxon>asterids</taxon>
        <taxon>lamiids</taxon>
        <taxon>Solanales</taxon>
        <taxon>Convolvulaceae</taxon>
        <taxon>Cuscuteae</taxon>
        <taxon>Cuscuta</taxon>
        <taxon>Cuscuta subgen. Cuscuta</taxon>
    </lineage>
</organism>
<feature type="region of interest" description="Disordered" evidence="5">
    <location>
        <begin position="33"/>
        <end position="57"/>
    </location>
</feature>
<gene>
    <name evidence="7" type="ORF">CEURO_LOCUS14870</name>
</gene>
<evidence type="ECO:0000256" key="2">
    <source>
        <dbReference type="ARBA" id="ARBA00022771"/>
    </source>
</evidence>
<dbReference type="GO" id="GO:0006511">
    <property type="term" value="P:ubiquitin-dependent protein catabolic process"/>
    <property type="evidence" value="ECO:0007669"/>
    <property type="project" value="TreeGrafter"/>
</dbReference>
<dbReference type="EMBL" id="CAMAPE010000038">
    <property type="protein sequence ID" value="CAH9100289.1"/>
    <property type="molecule type" value="Genomic_DNA"/>
</dbReference>
<evidence type="ECO:0000313" key="8">
    <source>
        <dbReference type="Proteomes" id="UP001152484"/>
    </source>
</evidence>
<evidence type="ECO:0000256" key="3">
    <source>
        <dbReference type="ARBA" id="ARBA00022833"/>
    </source>
</evidence>
<dbReference type="InterPro" id="IPR001841">
    <property type="entry name" value="Znf_RING"/>
</dbReference>
<accession>A0A9P0ZE88</accession>
<dbReference type="SUPFAM" id="SSF57850">
    <property type="entry name" value="RING/U-box"/>
    <property type="match status" value="1"/>
</dbReference>
<keyword evidence="3" id="KW-0862">Zinc</keyword>
<dbReference type="Pfam" id="PF13639">
    <property type="entry name" value="zf-RING_2"/>
    <property type="match status" value="1"/>
</dbReference>
<dbReference type="OrthoDB" id="8062037at2759"/>
<keyword evidence="8" id="KW-1185">Reference proteome</keyword>
<sequence length="287" mass="32176">MTSASELFYNRRTRLGRGSSEFDSAFDRTCLHNDVGSHRHNGRQRSSNGTRRAGRLDLIDHDPLPRCRIPLRRSSVQEHVPAGIESLTSLASPGTVSTLENEISIHNSFITNRNGGLPGPVLLARERLLQRLRGVSLSGNRCNSNTVSTNSHSRNLTIEDDFRLAGERDQVARTGIATDLNQMGKIKKPPGLTQESMESLRVEIFNLDDSVPQDCSICLETFLDGEELFHLPCGHRFHNGCLIPWVRTCGDCPYCRTEMARCTWTFFFSSRETDPVKISHLRTCSCC</sequence>
<dbReference type="Proteomes" id="UP001152484">
    <property type="component" value="Unassembled WGS sequence"/>
</dbReference>
<feature type="domain" description="RING-type" evidence="6">
    <location>
        <begin position="215"/>
        <end position="256"/>
    </location>
</feature>
<dbReference type="SMART" id="SM00184">
    <property type="entry name" value="RING"/>
    <property type="match status" value="1"/>
</dbReference>
<evidence type="ECO:0000259" key="6">
    <source>
        <dbReference type="PROSITE" id="PS50089"/>
    </source>
</evidence>
<keyword evidence="1" id="KW-0479">Metal-binding</keyword>
<evidence type="ECO:0000313" key="7">
    <source>
        <dbReference type="EMBL" id="CAH9100289.1"/>
    </source>
</evidence>
<evidence type="ECO:0000256" key="1">
    <source>
        <dbReference type="ARBA" id="ARBA00022723"/>
    </source>
</evidence>
<reference evidence="7" key="1">
    <citation type="submission" date="2022-07" db="EMBL/GenBank/DDBJ databases">
        <authorList>
            <person name="Macas J."/>
            <person name="Novak P."/>
            <person name="Neumann P."/>
        </authorList>
    </citation>
    <scope>NUCLEOTIDE SEQUENCE</scope>
</reference>
<name>A0A9P0ZE88_CUSEU</name>
<protein>
    <recommendedName>
        <fullName evidence="6">RING-type domain-containing protein</fullName>
    </recommendedName>
</protein>
<dbReference type="PANTHER" id="PTHR45931">
    <property type="entry name" value="SI:CH211-59O9.10"/>
    <property type="match status" value="1"/>
</dbReference>
<proteinExistence type="predicted"/>
<dbReference type="GO" id="GO:0005634">
    <property type="term" value="C:nucleus"/>
    <property type="evidence" value="ECO:0007669"/>
    <property type="project" value="TreeGrafter"/>
</dbReference>
<dbReference type="PANTHER" id="PTHR45931:SF3">
    <property type="entry name" value="RING ZINC FINGER-CONTAINING PROTEIN"/>
    <property type="match status" value="1"/>
</dbReference>
<dbReference type="InterPro" id="IPR013083">
    <property type="entry name" value="Znf_RING/FYVE/PHD"/>
</dbReference>
<dbReference type="Gene3D" id="3.30.40.10">
    <property type="entry name" value="Zinc/RING finger domain, C3HC4 (zinc finger)"/>
    <property type="match status" value="1"/>
</dbReference>
<evidence type="ECO:0000256" key="4">
    <source>
        <dbReference type="PROSITE-ProRule" id="PRU00175"/>
    </source>
</evidence>
<dbReference type="InterPro" id="IPR051834">
    <property type="entry name" value="RING_finger_E3_ligase"/>
</dbReference>
<dbReference type="AlphaFoldDB" id="A0A9P0ZE88"/>